<dbReference type="InterPro" id="IPR036537">
    <property type="entry name" value="Adaptor_Cbl_N_dom_sf"/>
</dbReference>
<dbReference type="Gene3D" id="1.20.930.20">
    <property type="entry name" value="Adaptor protein Cbl, N-terminal domain"/>
    <property type="match status" value="1"/>
</dbReference>
<reference evidence="2" key="1">
    <citation type="journal article" date="2020" name="Nat. Commun.">
        <title>Large-scale genome sequencing of mycorrhizal fungi provides insights into the early evolution of symbiotic traits.</title>
        <authorList>
            <person name="Miyauchi S."/>
            <person name="Kiss E."/>
            <person name="Kuo A."/>
            <person name="Drula E."/>
            <person name="Kohler A."/>
            <person name="Sanchez-Garcia M."/>
            <person name="Morin E."/>
            <person name="Andreopoulos B."/>
            <person name="Barry K.W."/>
            <person name="Bonito G."/>
            <person name="Buee M."/>
            <person name="Carver A."/>
            <person name="Chen C."/>
            <person name="Cichocki N."/>
            <person name="Clum A."/>
            <person name="Culley D."/>
            <person name="Crous P.W."/>
            <person name="Fauchery L."/>
            <person name="Girlanda M."/>
            <person name="Hayes R.D."/>
            <person name="Keri Z."/>
            <person name="LaButti K."/>
            <person name="Lipzen A."/>
            <person name="Lombard V."/>
            <person name="Magnuson J."/>
            <person name="Maillard F."/>
            <person name="Murat C."/>
            <person name="Nolan M."/>
            <person name="Ohm R.A."/>
            <person name="Pangilinan J."/>
            <person name="Pereira M.F."/>
            <person name="Perotto S."/>
            <person name="Peter M."/>
            <person name="Pfister S."/>
            <person name="Riley R."/>
            <person name="Sitrit Y."/>
            <person name="Stielow J.B."/>
            <person name="Szollosi G."/>
            <person name="Zifcakova L."/>
            <person name="Stursova M."/>
            <person name="Spatafora J.W."/>
            <person name="Tedersoo L."/>
            <person name="Vaario L.M."/>
            <person name="Yamada A."/>
            <person name="Yan M."/>
            <person name="Wang P."/>
            <person name="Xu J."/>
            <person name="Bruns T."/>
            <person name="Baldrian P."/>
            <person name="Vilgalys R."/>
            <person name="Dunand C."/>
            <person name="Henrissat B."/>
            <person name="Grigoriev I.V."/>
            <person name="Hibbett D."/>
            <person name="Nagy L.G."/>
            <person name="Martin F.M."/>
        </authorList>
    </citation>
    <scope>NUCLEOTIDE SEQUENCE</scope>
    <source>
        <strain evidence="2">UP504</strain>
    </source>
</reference>
<dbReference type="CDD" id="cd21037">
    <property type="entry name" value="MLKL_NTD"/>
    <property type="match status" value="1"/>
</dbReference>
<feature type="region of interest" description="Disordered" evidence="1">
    <location>
        <begin position="1"/>
        <end position="51"/>
    </location>
</feature>
<comment type="caution">
    <text evidence="2">The sequence shown here is derived from an EMBL/GenBank/DDBJ whole genome shotgun (WGS) entry which is preliminary data.</text>
</comment>
<evidence type="ECO:0000313" key="3">
    <source>
        <dbReference type="Proteomes" id="UP000886523"/>
    </source>
</evidence>
<keyword evidence="3" id="KW-1185">Reference proteome</keyword>
<dbReference type="EMBL" id="MU128947">
    <property type="protein sequence ID" value="KAF9515761.1"/>
    <property type="molecule type" value="Genomic_DNA"/>
</dbReference>
<feature type="compositionally biased region" description="Pro residues" evidence="1">
    <location>
        <begin position="39"/>
        <end position="49"/>
    </location>
</feature>
<dbReference type="InterPro" id="IPR059179">
    <property type="entry name" value="MLKL-like_MCAfunc"/>
</dbReference>
<accession>A0A9P6B3R8</accession>
<evidence type="ECO:0000256" key="1">
    <source>
        <dbReference type="SAM" id="MobiDB-lite"/>
    </source>
</evidence>
<sequence length="238" mass="26261">MPARASRTAKGPTALSSSTPNAASCSRPATTTPARLPELPVPPNPPPRRMYPEYINGHSGAHGWDAAVTIGSMLEHIPTLPLSIAGPLRQVVDVASGIVRTIEDMRQNRDDCAHLINRVLKFLQSLVDDLRMTKVPILDGTPTAARLFALKRLVLHCHCISSSLRSISFGGSNLMSIQEDTERWSRLGVLGAYMKSAEIKVAISRHTDNLMDCFSTFQVWGILWTERMRVHTLVHQYS</sequence>
<dbReference type="GO" id="GO:0007166">
    <property type="term" value="P:cell surface receptor signaling pathway"/>
    <property type="evidence" value="ECO:0007669"/>
    <property type="project" value="InterPro"/>
</dbReference>
<feature type="compositionally biased region" description="Polar residues" evidence="1">
    <location>
        <begin position="14"/>
        <end position="32"/>
    </location>
</feature>
<organism evidence="2 3">
    <name type="scientific">Hydnum rufescens UP504</name>
    <dbReference type="NCBI Taxonomy" id="1448309"/>
    <lineage>
        <taxon>Eukaryota</taxon>
        <taxon>Fungi</taxon>
        <taxon>Dikarya</taxon>
        <taxon>Basidiomycota</taxon>
        <taxon>Agaricomycotina</taxon>
        <taxon>Agaricomycetes</taxon>
        <taxon>Cantharellales</taxon>
        <taxon>Hydnaceae</taxon>
        <taxon>Hydnum</taxon>
    </lineage>
</organism>
<protein>
    <submittedName>
        <fullName evidence="2">Uncharacterized protein</fullName>
    </submittedName>
</protein>
<proteinExistence type="predicted"/>
<dbReference type="Proteomes" id="UP000886523">
    <property type="component" value="Unassembled WGS sequence"/>
</dbReference>
<gene>
    <name evidence="2" type="ORF">BS47DRAFT_745667</name>
</gene>
<evidence type="ECO:0000313" key="2">
    <source>
        <dbReference type="EMBL" id="KAF9515761.1"/>
    </source>
</evidence>
<dbReference type="OrthoDB" id="3307384at2759"/>
<dbReference type="AlphaFoldDB" id="A0A9P6B3R8"/>
<name>A0A9P6B3R8_9AGAM</name>